<evidence type="ECO:0000313" key="2">
    <source>
        <dbReference type="Proteomes" id="UP000218702"/>
    </source>
</evidence>
<name>A0A1Z4UZQ7_9CYAN</name>
<accession>A0A1Z4UZQ7</accession>
<protein>
    <submittedName>
        <fullName evidence="1">Uncharacterized protein</fullName>
    </submittedName>
</protein>
<dbReference type="RefSeq" id="WP_197705499.1">
    <property type="nucleotide sequence ID" value="NZ_AP018316.1"/>
</dbReference>
<sequence length="71" mass="8158">MQNDSFLIKIDLTPEYQRNLKHLAKKYRNIRSDTQSFITELQKGNLLGDTALPGVMRYTSSGQDARTTRVL</sequence>
<reference evidence="1 2" key="1">
    <citation type="submission" date="2017-06" db="EMBL/GenBank/DDBJ databases">
        <title>Genome sequencing of cyanobaciteial culture collection at National Institute for Environmental Studies (NIES).</title>
        <authorList>
            <person name="Hirose Y."/>
            <person name="Shimura Y."/>
            <person name="Fujisawa T."/>
            <person name="Nakamura Y."/>
            <person name="Kawachi M."/>
        </authorList>
    </citation>
    <scope>NUCLEOTIDE SEQUENCE [LARGE SCALE GENOMIC DNA]</scope>
    <source>
        <strain evidence="1 2">NIES-806</strain>
    </source>
</reference>
<dbReference type="KEGG" id="dcm:NIES806_09290"/>
<organism evidence="1 2">
    <name type="scientific">Dolichospermum compactum NIES-806</name>
    <dbReference type="NCBI Taxonomy" id="1973481"/>
    <lineage>
        <taxon>Bacteria</taxon>
        <taxon>Bacillati</taxon>
        <taxon>Cyanobacteriota</taxon>
        <taxon>Cyanophyceae</taxon>
        <taxon>Nostocales</taxon>
        <taxon>Aphanizomenonaceae</taxon>
        <taxon>Dolichospermum</taxon>
        <taxon>Dolichospermum compactum</taxon>
    </lineage>
</organism>
<evidence type="ECO:0000313" key="1">
    <source>
        <dbReference type="EMBL" id="BAZ84737.1"/>
    </source>
</evidence>
<proteinExistence type="predicted"/>
<dbReference type="Proteomes" id="UP000218702">
    <property type="component" value="Chromosome"/>
</dbReference>
<dbReference type="AlphaFoldDB" id="A0A1Z4UZQ7"/>
<keyword evidence="2" id="KW-1185">Reference proteome</keyword>
<gene>
    <name evidence="1" type="ORF">NIES806_09290</name>
</gene>
<dbReference type="EMBL" id="AP018316">
    <property type="protein sequence ID" value="BAZ84737.1"/>
    <property type="molecule type" value="Genomic_DNA"/>
</dbReference>